<comment type="caution">
    <text evidence="8">The sequence shown here is derived from an EMBL/GenBank/DDBJ whole genome shotgun (WGS) entry which is preliminary data.</text>
</comment>
<dbReference type="InterPro" id="IPR015943">
    <property type="entry name" value="WD40/YVTN_repeat-like_dom_sf"/>
</dbReference>
<accession>A0A8H4W3Z8</accession>
<evidence type="ECO:0000256" key="6">
    <source>
        <dbReference type="PROSITE-ProRule" id="PRU00221"/>
    </source>
</evidence>
<dbReference type="Pfam" id="PF00400">
    <property type="entry name" value="WD40"/>
    <property type="match status" value="3"/>
</dbReference>
<dbReference type="OrthoDB" id="2096344at2759"/>
<dbReference type="SMART" id="SM00320">
    <property type="entry name" value="WD40"/>
    <property type="match status" value="5"/>
</dbReference>
<evidence type="ECO:0000256" key="4">
    <source>
        <dbReference type="ARBA" id="ARBA00022786"/>
    </source>
</evidence>
<dbReference type="SUPFAM" id="SSF50978">
    <property type="entry name" value="WD40 repeat-like"/>
    <property type="match status" value="1"/>
</dbReference>
<feature type="region of interest" description="Disordered" evidence="7">
    <location>
        <begin position="690"/>
        <end position="709"/>
    </location>
</feature>
<dbReference type="GO" id="GO:0005634">
    <property type="term" value="C:nucleus"/>
    <property type="evidence" value="ECO:0007669"/>
    <property type="project" value="TreeGrafter"/>
</dbReference>
<evidence type="ECO:0000256" key="3">
    <source>
        <dbReference type="ARBA" id="ARBA00022737"/>
    </source>
</evidence>
<dbReference type="AlphaFoldDB" id="A0A8H4W3Z8"/>
<dbReference type="EMBL" id="JAAMPI010000268">
    <property type="protein sequence ID" value="KAF4633358.1"/>
    <property type="molecule type" value="Genomic_DNA"/>
</dbReference>
<dbReference type="PANTHER" id="PTHR22852">
    <property type="entry name" value="LETHAL 2 DENTICLELESS PROTEIN RETINOIC ACID-REGULATED NUCLEAR MATRIX-ASSOCIATED PROTEIN"/>
    <property type="match status" value="1"/>
</dbReference>
<dbReference type="PROSITE" id="PS50082">
    <property type="entry name" value="WD_REPEATS_2"/>
    <property type="match status" value="3"/>
</dbReference>
<dbReference type="InterPro" id="IPR051865">
    <property type="entry name" value="WD-repeat_CDT2_adapter"/>
</dbReference>
<feature type="compositionally biased region" description="Polar residues" evidence="7">
    <location>
        <begin position="1"/>
        <end position="27"/>
    </location>
</feature>
<organism evidence="8 9">
    <name type="scientific">Cudoniella acicularis</name>
    <dbReference type="NCBI Taxonomy" id="354080"/>
    <lineage>
        <taxon>Eukaryota</taxon>
        <taxon>Fungi</taxon>
        <taxon>Dikarya</taxon>
        <taxon>Ascomycota</taxon>
        <taxon>Pezizomycotina</taxon>
        <taxon>Leotiomycetes</taxon>
        <taxon>Helotiales</taxon>
        <taxon>Tricladiaceae</taxon>
        <taxon>Cudoniella</taxon>
    </lineage>
</organism>
<feature type="compositionally biased region" description="Polar residues" evidence="7">
    <location>
        <begin position="59"/>
        <end position="68"/>
    </location>
</feature>
<keyword evidence="9" id="KW-1185">Reference proteome</keyword>
<evidence type="ECO:0000313" key="8">
    <source>
        <dbReference type="EMBL" id="KAF4633358.1"/>
    </source>
</evidence>
<dbReference type="PROSITE" id="PS50294">
    <property type="entry name" value="WD_REPEATS_REGION"/>
    <property type="match status" value="2"/>
</dbReference>
<feature type="region of interest" description="Disordered" evidence="7">
    <location>
        <begin position="1"/>
        <end position="109"/>
    </location>
</feature>
<dbReference type="InterPro" id="IPR001680">
    <property type="entry name" value="WD40_rpt"/>
</dbReference>
<evidence type="ECO:0000256" key="2">
    <source>
        <dbReference type="ARBA" id="ARBA00022574"/>
    </source>
</evidence>
<feature type="compositionally biased region" description="Polar residues" evidence="7">
    <location>
        <begin position="84"/>
        <end position="106"/>
    </location>
</feature>
<name>A0A8H4W3Z8_9HELO</name>
<dbReference type="InterPro" id="IPR036322">
    <property type="entry name" value="WD40_repeat_dom_sf"/>
</dbReference>
<dbReference type="Gene3D" id="2.130.10.10">
    <property type="entry name" value="YVTN repeat-like/Quinoprotein amine dehydrogenase"/>
    <property type="match status" value="2"/>
</dbReference>
<feature type="repeat" description="WD" evidence="6">
    <location>
        <begin position="271"/>
        <end position="312"/>
    </location>
</feature>
<evidence type="ECO:0000313" key="9">
    <source>
        <dbReference type="Proteomes" id="UP000566819"/>
    </source>
</evidence>
<sequence>MSSTTSASKTTPQSPTRVTRSSQISTGSPPPPRRQNGRKGRADPSITPRKFRKFFTPRSHGSQQTSAARQALFDITTAPAHNRNVIQSSPLRPSTSIGGQENSPTAFTRDLKRRKLIHDQEESPEHKYSTRNKRAIGKVDENEDHFEALQSSPCLRSSSTKLSFDEEEDEDEEMVCVAPPKPIKRITSMADRGLAGRLYQMSLGGTTRGARQRFEYPVNDWRDETAAFSSASLDTHTCTTNTLTAVGDEEGRVRLLESGKSGEFKDPYLTFRVHTNAIIDMSFSEDDSLLATASGDSTARVVDMNTQTTIAVLGNHYASLKQVQFQPGVNNHSVLATSSRDGCVQIWDLRCKGYEGPVNHIQLPVSPHRTTSRAAARKLLYGRPVNSINDAHKFGHDESVTSVTSASSSDIPSRGESVRRIGDISVTAITFLPAGQEHLLLTACEADASVKLWDIRALQGRRKVPIALSQTQQPLPHNNWRHFGVTSMNVGSGGRLYTLCKDNTVYTYSIPHLILGHAPELSQGNEVRRVTQRPTQKGLEPLYGFRHQNLHTNSFYVKTSIRKAQNGKSEMLAVGSSNGCAILFPTDERYFPKPQTYEQEDDWCGSSLPPQRPTLRRVSSGLTNRGNLDDSCPISYNGTALSHGHHREVGSVTWNSDGELITISDDYLVRVWREGDEAKKLRAGDVEQGIHEGNGWAKVGADYDQDDDE</sequence>
<comment type="similarity">
    <text evidence="5">Belongs to the WD repeat cdt2 family.</text>
</comment>
<dbReference type="PROSITE" id="PS00678">
    <property type="entry name" value="WD_REPEATS_1"/>
    <property type="match status" value="1"/>
</dbReference>
<comment type="pathway">
    <text evidence="1">Protein modification; protein ubiquitination.</text>
</comment>
<keyword evidence="3" id="KW-0677">Repeat</keyword>
<dbReference type="GO" id="GO:0030674">
    <property type="term" value="F:protein-macromolecule adaptor activity"/>
    <property type="evidence" value="ECO:0007669"/>
    <property type="project" value="TreeGrafter"/>
</dbReference>
<keyword evidence="4" id="KW-0833">Ubl conjugation pathway</keyword>
<gene>
    <name evidence="8" type="ORF">G7Y89_g4764</name>
</gene>
<evidence type="ECO:0000256" key="5">
    <source>
        <dbReference type="ARBA" id="ARBA00038344"/>
    </source>
</evidence>
<keyword evidence="2 6" id="KW-0853">WD repeat</keyword>
<proteinExistence type="inferred from homology"/>
<evidence type="ECO:0000256" key="1">
    <source>
        <dbReference type="ARBA" id="ARBA00004906"/>
    </source>
</evidence>
<protein>
    <submittedName>
        <fullName evidence="8">Uncharacterized protein</fullName>
    </submittedName>
</protein>
<dbReference type="PANTHER" id="PTHR22852:SF0">
    <property type="entry name" value="DENTICLELESS PROTEIN HOMOLOG"/>
    <property type="match status" value="1"/>
</dbReference>
<feature type="repeat" description="WD" evidence="6">
    <location>
        <begin position="642"/>
        <end position="672"/>
    </location>
</feature>
<reference evidence="8 9" key="1">
    <citation type="submission" date="2020-03" db="EMBL/GenBank/DDBJ databases">
        <title>Draft Genome Sequence of Cudoniella acicularis.</title>
        <authorList>
            <person name="Buettner E."/>
            <person name="Kellner H."/>
        </authorList>
    </citation>
    <scope>NUCLEOTIDE SEQUENCE [LARGE SCALE GENOMIC DNA]</scope>
    <source>
        <strain evidence="8 9">DSM 108380</strain>
    </source>
</reference>
<feature type="repeat" description="WD" evidence="6">
    <location>
        <begin position="313"/>
        <end position="350"/>
    </location>
</feature>
<dbReference type="Proteomes" id="UP000566819">
    <property type="component" value="Unassembled WGS sequence"/>
</dbReference>
<dbReference type="InterPro" id="IPR019775">
    <property type="entry name" value="WD40_repeat_CS"/>
</dbReference>
<evidence type="ECO:0000256" key="7">
    <source>
        <dbReference type="SAM" id="MobiDB-lite"/>
    </source>
</evidence>
<dbReference type="GO" id="GO:0043161">
    <property type="term" value="P:proteasome-mediated ubiquitin-dependent protein catabolic process"/>
    <property type="evidence" value="ECO:0007669"/>
    <property type="project" value="TreeGrafter"/>
</dbReference>